<reference evidence="5" key="1">
    <citation type="submission" date="2021-01" db="EMBL/GenBank/DDBJ databases">
        <authorList>
            <person name="Corre E."/>
            <person name="Pelletier E."/>
            <person name="Niang G."/>
            <person name="Scheremetjew M."/>
            <person name="Finn R."/>
            <person name="Kale V."/>
            <person name="Holt S."/>
            <person name="Cochrane G."/>
            <person name="Meng A."/>
            <person name="Brown T."/>
            <person name="Cohen L."/>
        </authorList>
    </citation>
    <scope>NUCLEOTIDE SEQUENCE</scope>
    <source>
        <strain evidence="5">CCMP3105</strain>
    </source>
</reference>
<dbReference type="SFLD" id="SFLDG00358">
    <property type="entry name" value="Main_(cytGST)"/>
    <property type="match status" value="1"/>
</dbReference>
<proteinExistence type="inferred from homology"/>
<dbReference type="SUPFAM" id="SSF52833">
    <property type="entry name" value="Thioredoxin-like"/>
    <property type="match status" value="1"/>
</dbReference>
<protein>
    <recommendedName>
        <fullName evidence="6">Glutathione transferase</fullName>
    </recommendedName>
</protein>
<evidence type="ECO:0000256" key="1">
    <source>
        <dbReference type="ARBA" id="ARBA00007409"/>
    </source>
</evidence>
<dbReference type="InterPro" id="IPR004046">
    <property type="entry name" value="GST_C"/>
</dbReference>
<dbReference type="Gene3D" id="3.40.30.10">
    <property type="entry name" value="Glutaredoxin"/>
    <property type="match status" value="1"/>
</dbReference>
<dbReference type="Pfam" id="PF00043">
    <property type="entry name" value="GST_C"/>
    <property type="match status" value="1"/>
</dbReference>
<gene>
    <name evidence="5" type="ORF">AMON00008_LOCUS43586</name>
</gene>
<dbReference type="SFLD" id="SFLDS00019">
    <property type="entry name" value="Glutathione_Transferase_(cytos"/>
    <property type="match status" value="1"/>
</dbReference>
<evidence type="ECO:0000259" key="3">
    <source>
        <dbReference type="PROSITE" id="PS50404"/>
    </source>
</evidence>
<dbReference type="PROSITE" id="PS50404">
    <property type="entry name" value="GST_NTER"/>
    <property type="match status" value="1"/>
</dbReference>
<name>A0A7S4S1H5_9DINO</name>
<comment type="similarity">
    <text evidence="1 2">Belongs to the GST superfamily.</text>
</comment>
<evidence type="ECO:0000313" key="5">
    <source>
        <dbReference type="EMBL" id="CAE4631490.1"/>
    </source>
</evidence>
<dbReference type="AlphaFoldDB" id="A0A7S4S1H5"/>
<dbReference type="InterPro" id="IPR010987">
    <property type="entry name" value="Glutathione-S-Trfase_C-like"/>
</dbReference>
<dbReference type="InterPro" id="IPR036249">
    <property type="entry name" value="Thioredoxin-like_sf"/>
</dbReference>
<dbReference type="InterPro" id="IPR004045">
    <property type="entry name" value="Glutathione_S-Trfase_N"/>
</dbReference>
<dbReference type="InterPro" id="IPR036282">
    <property type="entry name" value="Glutathione-S-Trfase_C_sf"/>
</dbReference>
<dbReference type="SUPFAM" id="SSF47616">
    <property type="entry name" value="GST C-terminal domain-like"/>
    <property type="match status" value="1"/>
</dbReference>
<evidence type="ECO:0000259" key="4">
    <source>
        <dbReference type="PROSITE" id="PS50405"/>
    </source>
</evidence>
<dbReference type="PANTHER" id="PTHR44051">
    <property type="entry name" value="GLUTATHIONE S-TRANSFERASE-RELATED"/>
    <property type="match status" value="1"/>
</dbReference>
<evidence type="ECO:0008006" key="6">
    <source>
        <dbReference type="Google" id="ProtNLM"/>
    </source>
</evidence>
<dbReference type="CDD" id="cd03046">
    <property type="entry name" value="GST_N_GTT1_like"/>
    <property type="match status" value="1"/>
</dbReference>
<dbReference type="EMBL" id="HBNR01061855">
    <property type="protein sequence ID" value="CAE4631490.1"/>
    <property type="molecule type" value="Transcribed_RNA"/>
</dbReference>
<accession>A0A7S4S1H5</accession>
<evidence type="ECO:0000256" key="2">
    <source>
        <dbReference type="RuleBase" id="RU003494"/>
    </source>
</evidence>
<feature type="domain" description="GST C-terminal" evidence="4">
    <location>
        <begin position="93"/>
        <end position="226"/>
    </location>
</feature>
<dbReference type="Gene3D" id="1.20.1050.10">
    <property type="match status" value="1"/>
</dbReference>
<dbReference type="Pfam" id="PF02798">
    <property type="entry name" value="GST_N"/>
    <property type="match status" value="1"/>
</dbReference>
<dbReference type="PROSITE" id="PS50405">
    <property type="entry name" value="GST_CTER"/>
    <property type="match status" value="1"/>
</dbReference>
<feature type="domain" description="GST N-terminal" evidence="3">
    <location>
        <begin position="5"/>
        <end position="86"/>
    </location>
</feature>
<dbReference type="PANTHER" id="PTHR44051:SF21">
    <property type="entry name" value="GLUTATHIONE S-TRANSFERASE FAMILY PROTEIN"/>
    <property type="match status" value="1"/>
</dbReference>
<organism evidence="5">
    <name type="scientific">Alexandrium monilatum</name>
    <dbReference type="NCBI Taxonomy" id="311494"/>
    <lineage>
        <taxon>Eukaryota</taxon>
        <taxon>Sar</taxon>
        <taxon>Alveolata</taxon>
        <taxon>Dinophyceae</taxon>
        <taxon>Gonyaulacales</taxon>
        <taxon>Pyrocystaceae</taxon>
        <taxon>Alexandrium</taxon>
    </lineage>
</organism>
<dbReference type="InterPro" id="IPR040079">
    <property type="entry name" value="Glutathione_S-Trfase"/>
</dbReference>
<sequence>MATPGSSITLYHCESARSFRVLWTLHELGIKGYRLVTMPFPPRFLAEGYAKINVLGTIPYFVDGETKMTESCGAPMYLVEKYGPTTLKVSPDEPDFGAYLNWITHADATITFPQTVFLRFVVQEPKKGLSEAGIAYAKWFIARLRLLDQTLSDGREFLCSGRFTIADIVVTYALWLGNNLGLDKRFGPYKPQTEAYMDRMMARPGFLAAHAPRANESSPEPQPAWR</sequence>